<feature type="transmembrane region" description="Helical" evidence="6">
    <location>
        <begin position="200"/>
        <end position="229"/>
    </location>
</feature>
<evidence type="ECO:0000256" key="6">
    <source>
        <dbReference type="SAM" id="Phobius"/>
    </source>
</evidence>
<feature type="transmembrane region" description="Helical" evidence="6">
    <location>
        <begin position="235"/>
        <end position="256"/>
    </location>
</feature>
<dbReference type="GO" id="GO:0016020">
    <property type="term" value="C:membrane"/>
    <property type="evidence" value="ECO:0007669"/>
    <property type="project" value="UniProtKB-SubCell"/>
</dbReference>
<sequence>MRDLLITAIVLGTLPFVFRHAWIGVLLWTWLSIMNPHRLTWGFAYDAPFAAMAAGATLIALFSTKDKVSLPRSATSNTLILFIVWMCITTAFAMFPSDSLGQLNKIIKIQLMTLVALAVLHHKLSIQLFVWINALSLGFYGVKGGIYTIQTAGAGRVWGPGGFIGGNNEIGLAILVAIPLMYYLYLVTEQKWIRRGLIGAMLLSAVAVLGTQSRGAFLAIGVMSVVLWWRAPRKALVGAGLVAAGVAVLAIMPWSFSDKVNSITSYEEDSSAMGRINAWETAINIANDRPFGAGFEMYNGLVWGLYAPNPTVDRASDPSIVRAAHSIYFQVLGEHGWIGLGLFLMIGWLVWRDAARLRKRTRDKPEFQWVFHLASMTQVALIGFAVGGAFLSLAYFDLPYNLLVIIVVLQRWLNLQVSENANNPAPAARGAVGSPHPVTGFVGDRQ</sequence>
<dbReference type="Pfam" id="PF04932">
    <property type="entry name" value="Wzy_C"/>
    <property type="match status" value="1"/>
</dbReference>
<organism evidence="9 10">
    <name type="scientific">Parazoarcus communis</name>
    <dbReference type="NCBI Taxonomy" id="41977"/>
    <lineage>
        <taxon>Bacteria</taxon>
        <taxon>Pseudomonadati</taxon>
        <taxon>Pseudomonadota</taxon>
        <taxon>Betaproteobacteria</taxon>
        <taxon>Rhodocyclales</taxon>
        <taxon>Zoogloeaceae</taxon>
        <taxon>Parazoarcus</taxon>
    </lineage>
</organism>
<dbReference type="InterPro" id="IPR051533">
    <property type="entry name" value="WaaL-like"/>
</dbReference>
<evidence type="ECO:0000259" key="7">
    <source>
        <dbReference type="Pfam" id="PF04932"/>
    </source>
</evidence>
<evidence type="ECO:0000256" key="4">
    <source>
        <dbReference type="ARBA" id="ARBA00023136"/>
    </source>
</evidence>
<dbReference type="AlphaFoldDB" id="A0A2U8GTJ0"/>
<name>A0A2U8GTJ0_9RHOO</name>
<dbReference type="PANTHER" id="PTHR37422:SF13">
    <property type="entry name" value="LIPOPOLYSACCHARIDE BIOSYNTHESIS PROTEIN PA4999-RELATED"/>
    <property type="match status" value="1"/>
</dbReference>
<feature type="domain" description="DUF5935" evidence="8">
    <location>
        <begin position="1"/>
        <end position="153"/>
    </location>
</feature>
<feature type="transmembrane region" description="Helical" evidence="6">
    <location>
        <begin position="74"/>
        <end position="96"/>
    </location>
</feature>
<feature type="transmembrane region" description="Helical" evidence="6">
    <location>
        <begin position="128"/>
        <end position="150"/>
    </location>
</feature>
<reference evidence="9 10" key="1">
    <citation type="submission" date="2017-06" db="EMBL/GenBank/DDBJ databases">
        <title>Azoarcus.</title>
        <authorList>
            <person name="Woo J.-H."/>
            <person name="Kim H.-S."/>
        </authorList>
    </citation>
    <scope>NUCLEOTIDE SEQUENCE [LARGE SCALE GENOMIC DNA]</scope>
    <source>
        <strain evidence="9 10">TSPY31</strain>
    </source>
</reference>
<feature type="transmembrane region" description="Helical" evidence="6">
    <location>
        <begin position="43"/>
        <end position="62"/>
    </location>
</feature>
<feature type="transmembrane region" description="Helical" evidence="6">
    <location>
        <begin position="327"/>
        <end position="351"/>
    </location>
</feature>
<dbReference type="InterPro" id="IPR007016">
    <property type="entry name" value="O-antigen_ligase-rel_domated"/>
</dbReference>
<dbReference type="RefSeq" id="WP_108950726.1">
    <property type="nucleotide sequence ID" value="NZ_CP022187.1"/>
</dbReference>
<dbReference type="Proteomes" id="UP000244930">
    <property type="component" value="Chromosome"/>
</dbReference>
<dbReference type="KEGG" id="acom:CEW83_18800"/>
<feature type="region of interest" description="Disordered" evidence="5">
    <location>
        <begin position="425"/>
        <end position="446"/>
    </location>
</feature>
<keyword evidence="2 6" id="KW-0812">Transmembrane</keyword>
<evidence type="ECO:0000313" key="9">
    <source>
        <dbReference type="EMBL" id="AWI77027.1"/>
    </source>
</evidence>
<dbReference type="Pfam" id="PF19358">
    <property type="entry name" value="DUF5935"/>
    <property type="match status" value="1"/>
</dbReference>
<evidence type="ECO:0000259" key="8">
    <source>
        <dbReference type="Pfam" id="PF19358"/>
    </source>
</evidence>
<keyword evidence="10" id="KW-1185">Reference proteome</keyword>
<evidence type="ECO:0000256" key="5">
    <source>
        <dbReference type="SAM" id="MobiDB-lite"/>
    </source>
</evidence>
<protein>
    <submittedName>
        <fullName evidence="9">Putative O-glycosylation ligase, exosortase A system-associated</fullName>
    </submittedName>
</protein>
<evidence type="ECO:0000256" key="3">
    <source>
        <dbReference type="ARBA" id="ARBA00022989"/>
    </source>
</evidence>
<dbReference type="PANTHER" id="PTHR37422">
    <property type="entry name" value="TEICHURONIC ACID BIOSYNTHESIS PROTEIN TUAE"/>
    <property type="match status" value="1"/>
</dbReference>
<evidence type="ECO:0000313" key="10">
    <source>
        <dbReference type="Proteomes" id="UP000244930"/>
    </source>
</evidence>
<keyword evidence="4 6" id="KW-0472">Membrane</keyword>
<proteinExistence type="predicted"/>
<keyword evidence="9" id="KW-0436">Ligase</keyword>
<gene>
    <name evidence="9" type="ORF">CEW83_18800</name>
</gene>
<accession>A0A2U8GTJ0</accession>
<feature type="domain" description="O-antigen ligase-related" evidence="7">
    <location>
        <begin position="200"/>
        <end position="344"/>
    </location>
</feature>
<feature type="transmembrane region" description="Helical" evidence="6">
    <location>
        <begin position="371"/>
        <end position="396"/>
    </location>
</feature>
<dbReference type="NCBIfam" id="TIGR03097">
    <property type="entry name" value="PEP_O_lig_1"/>
    <property type="match status" value="1"/>
</dbReference>
<dbReference type="GO" id="GO:0016874">
    <property type="term" value="F:ligase activity"/>
    <property type="evidence" value="ECO:0007669"/>
    <property type="project" value="UniProtKB-KW"/>
</dbReference>
<comment type="subcellular location">
    <subcellularLocation>
        <location evidence="1">Membrane</location>
        <topology evidence="1">Multi-pass membrane protein</topology>
    </subcellularLocation>
</comment>
<keyword evidence="3 6" id="KW-1133">Transmembrane helix</keyword>
<evidence type="ECO:0000256" key="1">
    <source>
        <dbReference type="ARBA" id="ARBA00004141"/>
    </source>
</evidence>
<evidence type="ECO:0000256" key="2">
    <source>
        <dbReference type="ARBA" id="ARBA00022692"/>
    </source>
</evidence>
<feature type="transmembrane region" description="Helical" evidence="6">
    <location>
        <begin position="170"/>
        <end position="188"/>
    </location>
</feature>
<dbReference type="InterPro" id="IPR017528">
    <property type="entry name" value="CHP03097O-antigen_lig-rel"/>
</dbReference>
<dbReference type="EMBL" id="CP022187">
    <property type="protein sequence ID" value="AWI77027.1"/>
    <property type="molecule type" value="Genomic_DNA"/>
</dbReference>
<dbReference type="InterPro" id="IPR045979">
    <property type="entry name" value="DUF5935"/>
</dbReference>